<dbReference type="SMART" id="SM00676">
    <property type="entry name" value="DM10"/>
    <property type="match status" value="1"/>
</dbReference>
<protein>
    <submittedName>
        <fullName evidence="8">Uncharacterized protein LOC115883129</fullName>
    </submittedName>
</protein>
<dbReference type="GO" id="GO:0000281">
    <property type="term" value="P:mitotic cytokinesis"/>
    <property type="evidence" value="ECO:0007669"/>
    <property type="project" value="TreeGrafter"/>
</dbReference>
<evidence type="ECO:0000256" key="2">
    <source>
        <dbReference type="ARBA" id="ARBA00022490"/>
    </source>
</evidence>
<dbReference type="Pfam" id="PF06565">
    <property type="entry name" value="DM10_dom"/>
    <property type="match status" value="1"/>
</dbReference>
<dbReference type="RefSeq" id="XP_030757302.1">
    <property type="nucleotide sequence ID" value="XM_030901442.1"/>
</dbReference>
<organism evidence="7 8">
    <name type="scientific">Sitophilus oryzae</name>
    <name type="common">Rice weevil</name>
    <name type="synonym">Curculio oryzae</name>
    <dbReference type="NCBI Taxonomy" id="7048"/>
    <lineage>
        <taxon>Eukaryota</taxon>
        <taxon>Metazoa</taxon>
        <taxon>Ecdysozoa</taxon>
        <taxon>Arthropoda</taxon>
        <taxon>Hexapoda</taxon>
        <taxon>Insecta</taxon>
        <taxon>Pterygota</taxon>
        <taxon>Neoptera</taxon>
        <taxon>Endopterygota</taxon>
        <taxon>Coleoptera</taxon>
        <taxon>Polyphaga</taxon>
        <taxon>Cucujiformia</taxon>
        <taxon>Curculionidae</taxon>
        <taxon>Dryophthorinae</taxon>
        <taxon>Sitophilus</taxon>
    </lineage>
</organism>
<keyword evidence="7" id="KW-1185">Reference proteome</keyword>
<sequence length="673" mass="77595">MRKYKHRKRNKCDDFHQLETRLTLCGKLIDEFSEIQAEIEEVVSDADLEAEYKEREAFSNEYFHEISKAKKLIFEYNKNSNSNLDTESAAARDSVFHTNVKLPPIQVPKFSGDYETWLEFRETFESLIHTNESLTGIQKFHYLKVSLAGNAAEVVSSLEFSANNYAVAWDLLCDRYNNSRLLVQNHIKAIFNIQAFSKESSKTLRNIIDTLSKHLKALKQLNQPAEHWDTLIIYIVTSKLDTGTIRDWEEYISKLDVPKLSDLKSFLKSKADLLETIELKGSDTRYKSNKINTSKVFLNNDTDENINSQVLVSNTHANAHDKSKIPFNFTSLLLFRYEMHMDAVHPEDTVRRFILSYSLADGSCMIQEPPIRNSGIIGGKYLRSTLLVKPGSDPLNPDLYTPVDFYIGALIVVYSQRFIITGADLYVYRYMQENSSKFPCEVIENMRNWMFQQGHLKDDIDDLVKDKFEAERKFDETMKDEQKITDFDKCLKDFNVGGGDIESEADKQKHEKILQEYEDSIKHTYKVPPYGILPVNKTCAYPIYTGEPKDLTCSEDIEGKYALYTPKHIDTPEEVIEKYYAGVLKDQQQVCDGRYPIECTDSPSKDKLTDDRQDKNRLLRVSPPDIPSGACKIKQKTVKFEDEDKCARSADDLCDLKTEKTHCDCTDYLKDCL</sequence>
<gene>
    <name evidence="8" type="primary">LOC115883129</name>
</gene>
<evidence type="ECO:0000256" key="5">
    <source>
        <dbReference type="ARBA" id="ARBA00023273"/>
    </source>
</evidence>
<dbReference type="PANTHER" id="PTHR12086">
    <property type="entry name" value="EF-HAND DOMAIN C-TERMINAL CONTAINING PROTEIN"/>
    <property type="match status" value="1"/>
</dbReference>
<evidence type="ECO:0000256" key="1">
    <source>
        <dbReference type="ARBA" id="ARBA00004430"/>
    </source>
</evidence>
<dbReference type="Proteomes" id="UP000504635">
    <property type="component" value="Unplaced"/>
</dbReference>
<accession>A0A6J2Y0R4</accession>
<dbReference type="PANTHER" id="PTHR12086:SF9">
    <property type="entry name" value="EF-HAND DOMAIN-CONTAINING PROTEIN 1"/>
    <property type="match status" value="1"/>
</dbReference>
<feature type="domain" description="DM10" evidence="6">
    <location>
        <begin position="329"/>
        <end position="435"/>
    </location>
</feature>
<dbReference type="OrthoDB" id="10255210at2759"/>
<dbReference type="Gene3D" id="2.30.29.170">
    <property type="match status" value="1"/>
</dbReference>
<evidence type="ECO:0000313" key="7">
    <source>
        <dbReference type="Proteomes" id="UP000504635"/>
    </source>
</evidence>
<dbReference type="GO" id="GO:0072686">
    <property type="term" value="C:mitotic spindle"/>
    <property type="evidence" value="ECO:0007669"/>
    <property type="project" value="TreeGrafter"/>
</dbReference>
<dbReference type="AlphaFoldDB" id="A0A6J2Y0R4"/>
<dbReference type="InterPro" id="IPR006602">
    <property type="entry name" value="DM10_dom"/>
</dbReference>
<dbReference type="GO" id="GO:0007052">
    <property type="term" value="P:mitotic spindle organization"/>
    <property type="evidence" value="ECO:0007669"/>
    <property type="project" value="TreeGrafter"/>
</dbReference>
<dbReference type="GeneID" id="115883129"/>
<evidence type="ECO:0000259" key="6">
    <source>
        <dbReference type="PROSITE" id="PS51336"/>
    </source>
</evidence>
<dbReference type="InParanoid" id="A0A6J2Y0R4"/>
<keyword evidence="2" id="KW-0963">Cytoplasm</keyword>
<evidence type="ECO:0000256" key="4">
    <source>
        <dbReference type="ARBA" id="ARBA00023212"/>
    </source>
</evidence>
<keyword evidence="5" id="KW-0966">Cell projection</keyword>
<evidence type="ECO:0000313" key="8">
    <source>
        <dbReference type="RefSeq" id="XP_030757302.1"/>
    </source>
</evidence>
<dbReference type="GO" id="GO:0005930">
    <property type="term" value="C:axoneme"/>
    <property type="evidence" value="ECO:0007669"/>
    <property type="project" value="UniProtKB-SubCell"/>
</dbReference>
<reference evidence="8" key="1">
    <citation type="submission" date="2025-08" db="UniProtKB">
        <authorList>
            <consortium name="RefSeq"/>
        </authorList>
    </citation>
    <scope>IDENTIFICATION</scope>
    <source>
        <tissue evidence="8">Gonads</tissue>
    </source>
</reference>
<proteinExistence type="predicted"/>
<dbReference type="Pfam" id="PF03564">
    <property type="entry name" value="DUF1759"/>
    <property type="match status" value="1"/>
</dbReference>
<name>A0A6J2Y0R4_SITOR</name>
<keyword evidence="3" id="KW-0677">Repeat</keyword>
<dbReference type="GO" id="GO:0060285">
    <property type="term" value="P:cilium-dependent cell motility"/>
    <property type="evidence" value="ECO:0007669"/>
    <property type="project" value="TreeGrafter"/>
</dbReference>
<dbReference type="PROSITE" id="PS51336">
    <property type="entry name" value="DM10"/>
    <property type="match status" value="1"/>
</dbReference>
<dbReference type="InterPro" id="IPR040193">
    <property type="entry name" value="EFHC1/EFHC2/EFHB"/>
</dbReference>
<evidence type="ECO:0000256" key="3">
    <source>
        <dbReference type="ARBA" id="ARBA00022737"/>
    </source>
</evidence>
<dbReference type="InterPro" id="IPR005312">
    <property type="entry name" value="DUF1759"/>
</dbReference>
<keyword evidence="4" id="KW-0206">Cytoskeleton</keyword>
<dbReference type="KEGG" id="soy:115883129"/>
<dbReference type="FunFam" id="2.30.29.170:FF:000002">
    <property type="entry name" value="EF-hand domain (C-terminal) containing 1"/>
    <property type="match status" value="1"/>
</dbReference>
<dbReference type="GO" id="GO:0043014">
    <property type="term" value="F:alpha-tubulin binding"/>
    <property type="evidence" value="ECO:0007669"/>
    <property type="project" value="TreeGrafter"/>
</dbReference>
<comment type="subcellular location">
    <subcellularLocation>
        <location evidence="1">Cytoplasm</location>
        <location evidence="1">Cytoskeleton</location>
        <location evidence="1">Cilium axoneme</location>
    </subcellularLocation>
</comment>